<dbReference type="WBParaSite" id="jg1809">
    <property type="protein sequence ID" value="jg1809"/>
    <property type="gene ID" value="jg1809"/>
</dbReference>
<reference evidence="5" key="1">
    <citation type="submission" date="2022-11" db="UniProtKB">
        <authorList>
            <consortium name="WormBaseParasite"/>
        </authorList>
    </citation>
    <scope>IDENTIFICATION</scope>
</reference>
<evidence type="ECO:0000256" key="1">
    <source>
        <dbReference type="ARBA" id="ARBA00022614"/>
    </source>
</evidence>
<keyword evidence="3" id="KW-0677">Repeat</keyword>
<evidence type="ECO:0000313" key="5">
    <source>
        <dbReference type="WBParaSite" id="jg1809"/>
    </source>
</evidence>
<name>A0A915DC59_9BILA</name>
<keyword evidence="2" id="KW-0732">Signal</keyword>
<evidence type="ECO:0000313" key="4">
    <source>
        <dbReference type="Proteomes" id="UP000887574"/>
    </source>
</evidence>
<dbReference type="Pfam" id="PF00560">
    <property type="entry name" value="LRR_1"/>
    <property type="match status" value="1"/>
</dbReference>
<dbReference type="GO" id="GO:0016020">
    <property type="term" value="C:membrane"/>
    <property type="evidence" value="ECO:0007669"/>
    <property type="project" value="TreeGrafter"/>
</dbReference>
<dbReference type="Gene3D" id="3.80.10.10">
    <property type="entry name" value="Ribonuclease Inhibitor"/>
    <property type="match status" value="1"/>
</dbReference>
<dbReference type="SUPFAM" id="SSF52058">
    <property type="entry name" value="L domain-like"/>
    <property type="match status" value="1"/>
</dbReference>
<keyword evidence="1" id="KW-0433">Leucine-rich repeat</keyword>
<dbReference type="PANTHER" id="PTHR24364:SF18">
    <property type="entry name" value="LP06937P"/>
    <property type="match status" value="1"/>
</dbReference>
<dbReference type="PROSITE" id="PS51450">
    <property type="entry name" value="LRR"/>
    <property type="match status" value="1"/>
</dbReference>
<dbReference type="InterPro" id="IPR001611">
    <property type="entry name" value="Leu-rich_rpt"/>
</dbReference>
<dbReference type="InterPro" id="IPR052286">
    <property type="entry name" value="Wnt_signaling_inhibitor"/>
</dbReference>
<evidence type="ECO:0000256" key="3">
    <source>
        <dbReference type="ARBA" id="ARBA00022737"/>
    </source>
</evidence>
<protein>
    <submittedName>
        <fullName evidence="5">LRRCT domain-containing protein</fullName>
    </submittedName>
</protein>
<proteinExistence type="predicted"/>
<dbReference type="PANTHER" id="PTHR24364">
    <property type="entry name" value="LP06937P"/>
    <property type="match status" value="1"/>
</dbReference>
<accession>A0A915DC59</accession>
<sequence length="218" mass="25202">MFNFQLYLRRAFTAVVNRTVQFDLLMRMLYKADLRHLKILDLSYNYFSSVPYNLPCPFPALSRLDLRQNVFRTLTLNTTCLEGIELIDLSRNHFRQLDEKFRREFANQLPAQTLLLRNSFHCDCKSQAYVQWVRSTNTVREKKLLTCSRASPPNFLGTRLVEVPLHQLNCDTDLESNGVNSPSGQWSSTATLAFLLFVLLKHHFYSVSLLIFGDGGGK</sequence>
<evidence type="ECO:0000256" key="2">
    <source>
        <dbReference type="ARBA" id="ARBA00022729"/>
    </source>
</evidence>
<dbReference type="Proteomes" id="UP000887574">
    <property type="component" value="Unplaced"/>
</dbReference>
<dbReference type="InterPro" id="IPR032675">
    <property type="entry name" value="LRR_dom_sf"/>
</dbReference>
<organism evidence="4 5">
    <name type="scientific">Ditylenchus dipsaci</name>
    <dbReference type="NCBI Taxonomy" id="166011"/>
    <lineage>
        <taxon>Eukaryota</taxon>
        <taxon>Metazoa</taxon>
        <taxon>Ecdysozoa</taxon>
        <taxon>Nematoda</taxon>
        <taxon>Chromadorea</taxon>
        <taxon>Rhabditida</taxon>
        <taxon>Tylenchina</taxon>
        <taxon>Tylenchomorpha</taxon>
        <taxon>Sphaerularioidea</taxon>
        <taxon>Anguinidae</taxon>
        <taxon>Anguininae</taxon>
        <taxon>Ditylenchus</taxon>
    </lineage>
</organism>
<dbReference type="AlphaFoldDB" id="A0A915DC59"/>
<keyword evidence="4" id="KW-1185">Reference proteome</keyword>